<dbReference type="EMBL" id="JAINUG010000125">
    <property type="protein sequence ID" value="KAJ8394486.1"/>
    <property type="molecule type" value="Genomic_DNA"/>
</dbReference>
<feature type="region of interest" description="Disordered" evidence="1">
    <location>
        <begin position="118"/>
        <end position="182"/>
    </location>
</feature>
<keyword evidence="3" id="KW-1185">Reference proteome</keyword>
<dbReference type="AlphaFoldDB" id="A0AAD7S1Y1"/>
<dbReference type="Proteomes" id="UP001221898">
    <property type="component" value="Unassembled WGS sequence"/>
</dbReference>
<organism evidence="2 3">
    <name type="scientific">Aldrovandia affinis</name>
    <dbReference type="NCBI Taxonomy" id="143900"/>
    <lineage>
        <taxon>Eukaryota</taxon>
        <taxon>Metazoa</taxon>
        <taxon>Chordata</taxon>
        <taxon>Craniata</taxon>
        <taxon>Vertebrata</taxon>
        <taxon>Euteleostomi</taxon>
        <taxon>Actinopterygii</taxon>
        <taxon>Neopterygii</taxon>
        <taxon>Teleostei</taxon>
        <taxon>Notacanthiformes</taxon>
        <taxon>Halosauridae</taxon>
        <taxon>Aldrovandia</taxon>
    </lineage>
</organism>
<accession>A0AAD7S1Y1</accession>
<feature type="compositionally biased region" description="Basic and acidic residues" evidence="1">
    <location>
        <begin position="121"/>
        <end position="137"/>
    </location>
</feature>
<evidence type="ECO:0000313" key="2">
    <source>
        <dbReference type="EMBL" id="KAJ8394486.1"/>
    </source>
</evidence>
<feature type="compositionally biased region" description="Polar residues" evidence="1">
    <location>
        <begin position="170"/>
        <end position="182"/>
    </location>
</feature>
<protein>
    <submittedName>
        <fullName evidence="2">Uncharacterized protein</fullName>
    </submittedName>
</protein>
<comment type="caution">
    <text evidence="2">The sequence shown here is derived from an EMBL/GenBank/DDBJ whole genome shotgun (WGS) entry which is preliminary data.</text>
</comment>
<sequence length="195" mass="22053">MKGCVVHGAKQGHGKKLTEIDEKQPANPAGIFKPMKMELQRLATNLSDYNKTLVVSKRVFSKVFRKAYEKWIVRKGYININVPGTRHPTGYPIAYQRRTTAQITVEAPVITEQDFLSLSQESKKKEAERKKRESPEMKKRRLEAHNMAQKAPKAERGRERSTSPRRGTALGTSVQDRANTMDSAEADHFCTALAN</sequence>
<reference evidence="2" key="1">
    <citation type="journal article" date="2023" name="Science">
        <title>Genome structures resolve the early diversification of teleost fishes.</title>
        <authorList>
            <person name="Parey E."/>
            <person name="Louis A."/>
            <person name="Montfort J."/>
            <person name="Bouchez O."/>
            <person name="Roques C."/>
            <person name="Iampietro C."/>
            <person name="Lluch J."/>
            <person name="Castinel A."/>
            <person name="Donnadieu C."/>
            <person name="Desvignes T."/>
            <person name="Floi Bucao C."/>
            <person name="Jouanno E."/>
            <person name="Wen M."/>
            <person name="Mejri S."/>
            <person name="Dirks R."/>
            <person name="Jansen H."/>
            <person name="Henkel C."/>
            <person name="Chen W.J."/>
            <person name="Zahm M."/>
            <person name="Cabau C."/>
            <person name="Klopp C."/>
            <person name="Thompson A.W."/>
            <person name="Robinson-Rechavi M."/>
            <person name="Braasch I."/>
            <person name="Lecointre G."/>
            <person name="Bobe J."/>
            <person name="Postlethwait J.H."/>
            <person name="Berthelot C."/>
            <person name="Roest Crollius H."/>
            <person name="Guiguen Y."/>
        </authorList>
    </citation>
    <scope>NUCLEOTIDE SEQUENCE</scope>
    <source>
        <strain evidence="2">NC1722</strain>
    </source>
</reference>
<proteinExistence type="predicted"/>
<feature type="compositionally biased region" description="Basic and acidic residues" evidence="1">
    <location>
        <begin position="152"/>
        <end position="162"/>
    </location>
</feature>
<gene>
    <name evidence="2" type="ORF">AAFF_G00044960</name>
</gene>
<name>A0AAD7S1Y1_9TELE</name>
<evidence type="ECO:0000256" key="1">
    <source>
        <dbReference type="SAM" id="MobiDB-lite"/>
    </source>
</evidence>
<evidence type="ECO:0000313" key="3">
    <source>
        <dbReference type="Proteomes" id="UP001221898"/>
    </source>
</evidence>